<gene>
    <name evidence="2" type="ORF">C0J27_03090</name>
</gene>
<dbReference type="OrthoDB" id="9795612at2"/>
<keyword evidence="1" id="KW-1133">Transmembrane helix</keyword>
<keyword evidence="3" id="KW-1185">Reference proteome</keyword>
<organism evidence="2 3">
    <name type="scientific">Candidatus Chromulinivorax destructor</name>
    <dbReference type="NCBI Taxonomy" id="2066483"/>
    <lineage>
        <taxon>Bacteria</taxon>
        <taxon>Candidatus Babelota</taxon>
        <taxon>Candidatus Babeliae</taxon>
        <taxon>Candidatus Babeliales</taxon>
        <taxon>Candidatus Chromulinivoraceae</taxon>
        <taxon>Candidatus Chromulinivorax</taxon>
    </lineage>
</organism>
<sequence>MLGDSRLCTKKMKKVLSHHINCTQMEIQTKKKIELMQNSTQQSGFSLLELMIVFALLAMLGALVVPNIFRVKPAAVQKEFLSSLDSLIQQTLARSVMEQKVHQVYFNIKEELVQMREKDPKSIERSTHKQFTQVKDAQYITQIVFSKDFKIKNFFINGIDEVNHAAQLEDVLFYIMPDGTSQPVAVNIIHEHENAAQDSNFSFVINPFYARMSVYEAFQAP</sequence>
<keyword evidence="1" id="KW-0472">Membrane</keyword>
<keyword evidence="1" id="KW-0812">Transmembrane</keyword>
<dbReference type="KEGG" id="cdes:C0J27_03090"/>
<protein>
    <recommendedName>
        <fullName evidence="4">Type II secretion system protein</fullName>
    </recommendedName>
</protein>
<dbReference type="Pfam" id="PF07963">
    <property type="entry name" value="N_methyl"/>
    <property type="match status" value="1"/>
</dbReference>
<dbReference type="Proteomes" id="UP000254834">
    <property type="component" value="Chromosome"/>
</dbReference>
<feature type="transmembrane region" description="Helical" evidence="1">
    <location>
        <begin position="45"/>
        <end position="69"/>
    </location>
</feature>
<evidence type="ECO:0000313" key="3">
    <source>
        <dbReference type="Proteomes" id="UP000254834"/>
    </source>
</evidence>
<accession>A0A345ZBP9</accession>
<name>A0A345ZBP9_9BACT</name>
<evidence type="ECO:0000313" key="2">
    <source>
        <dbReference type="EMBL" id="AXK60716.1"/>
    </source>
</evidence>
<dbReference type="PROSITE" id="PS00409">
    <property type="entry name" value="PROKAR_NTER_METHYL"/>
    <property type="match status" value="1"/>
</dbReference>
<dbReference type="InterPro" id="IPR045584">
    <property type="entry name" value="Pilin-like"/>
</dbReference>
<dbReference type="EMBL" id="CP025544">
    <property type="protein sequence ID" value="AXK60716.1"/>
    <property type="molecule type" value="Genomic_DNA"/>
</dbReference>
<dbReference type="AlphaFoldDB" id="A0A345ZBP9"/>
<proteinExistence type="predicted"/>
<evidence type="ECO:0008006" key="4">
    <source>
        <dbReference type="Google" id="ProtNLM"/>
    </source>
</evidence>
<dbReference type="SUPFAM" id="SSF54523">
    <property type="entry name" value="Pili subunits"/>
    <property type="match status" value="1"/>
</dbReference>
<reference evidence="2 3" key="1">
    <citation type="submission" date="2017-12" db="EMBL/GenBank/DDBJ databases">
        <title>Chromulinavorax destructans is a abundant pathogen of dominant heterotrophic picoflagllates.</title>
        <authorList>
            <person name="Deeg C.M."/>
            <person name="Zimmer M."/>
            <person name="Suttle C.A."/>
        </authorList>
    </citation>
    <scope>NUCLEOTIDE SEQUENCE [LARGE SCALE GENOMIC DNA]</scope>
    <source>
        <strain evidence="2 3">SeV1</strain>
    </source>
</reference>
<dbReference type="InterPro" id="IPR012902">
    <property type="entry name" value="N_methyl_site"/>
</dbReference>
<dbReference type="NCBIfam" id="TIGR02532">
    <property type="entry name" value="IV_pilin_GFxxxE"/>
    <property type="match status" value="1"/>
</dbReference>
<evidence type="ECO:0000256" key="1">
    <source>
        <dbReference type="SAM" id="Phobius"/>
    </source>
</evidence>